<reference evidence="1" key="1">
    <citation type="submission" date="2020-01" db="EMBL/GenBank/DDBJ databases">
        <authorList>
            <person name="Meier V. D."/>
            <person name="Meier V D."/>
        </authorList>
    </citation>
    <scope>NUCLEOTIDE SEQUENCE</scope>
    <source>
        <strain evidence="1">HLG_WM_MAG_06</strain>
    </source>
</reference>
<protein>
    <submittedName>
        <fullName evidence="1">Uncharacterized protein</fullName>
    </submittedName>
</protein>
<accession>A0A6S6TXG6</accession>
<sequence length="100" mass="11668">MRIFNNDELQGIKKDSVVLGGATLQAGEKTTLNDFFNGEVTYLGIYEDYLQFEIGKEVNLFETLTYTNEFSRVDENRILTIYQAGTARNYDFKREQGYWK</sequence>
<dbReference type="EMBL" id="CACVAP010000099">
    <property type="protein sequence ID" value="CAA6821450.1"/>
    <property type="molecule type" value="Genomic_DNA"/>
</dbReference>
<name>A0A6S6TXG6_9BACT</name>
<dbReference type="AlphaFoldDB" id="A0A6S6TXG6"/>
<evidence type="ECO:0000313" key="1">
    <source>
        <dbReference type="EMBL" id="CAA6821450.1"/>
    </source>
</evidence>
<organism evidence="1">
    <name type="scientific">uncultured Sulfurovum sp</name>
    <dbReference type="NCBI Taxonomy" id="269237"/>
    <lineage>
        <taxon>Bacteria</taxon>
        <taxon>Pseudomonadati</taxon>
        <taxon>Campylobacterota</taxon>
        <taxon>Epsilonproteobacteria</taxon>
        <taxon>Campylobacterales</taxon>
        <taxon>Sulfurovaceae</taxon>
        <taxon>Sulfurovum</taxon>
        <taxon>environmental samples</taxon>
    </lineage>
</organism>
<gene>
    <name evidence="1" type="ORF">HELGO_WM25993</name>
</gene>
<proteinExistence type="predicted"/>